<organism evidence="2 3">
    <name type="scientific">Myriangium duriaei CBS 260.36</name>
    <dbReference type="NCBI Taxonomy" id="1168546"/>
    <lineage>
        <taxon>Eukaryota</taxon>
        <taxon>Fungi</taxon>
        <taxon>Dikarya</taxon>
        <taxon>Ascomycota</taxon>
        <taxon>Pezizomycotina</taxon>
        <taxon>Dothideomycetes</taxon>
        <taxon>Dothideomycetidae</taxon>
        <taxon>Myriangiales</taxon>
        <taxon>Myriangiaceae</taxon>
        <taxon>Myriangium</taxon>
    </lineage>
</organism>
<feature type="compositionally biased region" description="Polar residues" evidence="1">
    <location>
        <begin position="380"/>
        <end position="408"/>
    </location>
</feature>
<feature type="region of interest" description="Disordered" evidence="1">
    <location>
        <begin position="1"/>
        <end position="53"/>
    </location>
</feature>
<feature type="compositionally biased region" description="Polar residues" evidence="1">
    <location>
        <begin position="341"/>
        <end position="372"/>
    </location>
</feature>
<feature type="compositionally biased region" description="Basic and acidic residues" evidence="1">
    <location>
        <begin position="200"/>
        <end position="211"/>
    </location>
</feature>
<feature type="region of interest" description="Disordered" evidence="1">
    <location>
        <begin position="70"/>
        <end position="170"/>
    </location>
</feature>
<gene>
    <name evidence="2" type="ORF">K461DRAFT_283435</name>
</gene>
<feature type="compositionally biased region" description="Polar residues" evidence="1">
    <location>
        <begin position="1059"/>
        <end position="1070"/>
    </location>
</feature>
<name>A0A9P4IPR6_9PEZI</name>
<feature type="compositionally biased region" description="Basic and acidic residues" evidence="1">
    <location>
        <begin position="802"/>
        <end position="811"/>
    </location>
</feature>
<feature type="compositionally biased region" description="Basic and acidic residues" evidence="1">
    <location>
        <begin position="70"/>
        <end position="85"/>
    </location>
</feature>
<dbReference type="EMBL" id="ML996095">
    <property type="protein sequence ID" value="KAF2147848.1"/>
    <property type="molecule type" value="Genomic_DNA"/>
</dbReference>
<feature type="compositionally biased region" description="Polar residues" evidence="1">
    <location>
        <begin position="788"/>
        <end position="801"/>
    </location>
</feature>
<feature type="region of interest" description="Disordered" evidence="1">
    <location>
        <begin position="465"/>
        <end position="585"/>
    </location>
</feature>
<feature type="region of interest" description="Disordered" evidence="1">
    <location>
        <begin position="341"/>
        <end position="413"/>
    </location>
</feature>
<feature type="region of interest" description="Disordered" evidence="1">
    <location>
        <begin position="864"/>
        <end position="1293"/>
    </location>
</feature>
<feature type="compositionally biased region" description="Polar residues" evidence="1">
    <location>
        <begin position="1246"/>
        <end position="1255"/>
    </location>
</feature>
<feature type="compositionally biased region" description="Basic and acidic residues" evidence="1">
    <location>
        <begin position="906"/>
        <end position="915"/>
    </location>
</feature>
<feature type="compositionally biased region" description="Polar residues" evidence="1">
    <location>
        <begin position="536"/>
        <end position="547"/>
    </location>
</feature>
<proteinExistence type="predicted"/>
<dbReference type="Proteomes" id="UP000799439">
    <property type="component" value="Unassembled WGS sequence"/>
</dbReference>
<evidence type="ECO:0000313" key="3">
    <source>
        <dbReference type="Proteomes" id="UP000799439"/>
    </source>
</evidence>
<evidence type="ECO:0000313" key="2">
    <source>
        <dbReference type="EMBL" id="KAF2147848.1"/>
    </source>
</evidence>
<feature type="compositionally biased region" description="Polar residues" evidence="1">
    <location>
        <begin position="700"/>
        <end position="745"/>
    </location>
</feature>
<feature type="compositionally biased region" description="Polar residues" evidence="1">
    <location>
        <begin position="917"/>
        <end position="929"/>
    </location>
</feature>
<comment type="caution">
    <text evidence="2">The sequence shown here is derived from an EMBL/GenBank/DDBJ whole genome shotgun (WGS) entry which is preliminary data.</text>
</comment>
<feature type="region of interest" description="Disordered" evidence="1">
    <location>
        <begin position="610"/>
        <end position="660"/>
    </location>
</feature>
<feature type="compositionally biased region" description="Polar residues" evidence="1">
    <location>
        <begin position="1088"/>
        <end position="1105"/>
    </location>
</feature>
<feature type="compositionally biased region" description="Polar residues" evidence="1">
    <location>
        <begin position="259"/>
        <end position="290"/>
    </location>
</feature>
<feature type="region of interest" description="Disordered" evidence="1">
    <location>
        <begin position="676"/>
        <end position="811"/>
    </location>
</feature>
<dbReference type="OrthoDB" id="5335210at2759"/>
<evidence type="ECO:0000256" key="1">
    <source>
        <dbReference type="SAM" id="MobiDB-lite"/>
    </source>
</evidence>
<feature type="compositionally biased region" description="Polar residues" evidence="1">
    <location>
        <begin position="1009"/>
        <end position="1022"/>
    </location>
</feature>
<feature type="compositionally biased region" description="Low complexity" evidence="1">
    <location>
        <begin position="135"/>
        <end position="150"/>
    </location>
</feature>
<reference evidence="2" key="1">
    <citation type="journal article" date="2020" name="Stud. Mycol.">
        <title>101 Dothideomycetes genomes: a test case for predicting lifestyles and emergence of pathogens.</title>
        <authorList>
            <person name="Haridas S."/>
            <person name="Albert R."/>
            <person name="Binder M."/>
            <person name="Bloem J."/>
            <person name="Labutti K."/>
            <person name="Salamov A."/>
            <person name="Andreopoulos B."/>
            <person name="Baker S."/>
            <person name="Barry K."/>
            <person name="Bills G."/>
            <person name="Bluhm B."/>
            <person name="Cannon C."/>
            <person name="Castanera R."/>
            <person name="Culley D."/>
            <person name="Daum C."/>
            <person name="Ezra D."/>
            <person name="Gonzalez J."/>
            <person name="Henrissat B."/>
            <person name="Kuo A."/>
            <person name="Liang C."/>
            <person name="Lipzen A."/>
            <person name="Lutzoni F."/>
            <person name="Magnuson J."/>
            <person name="Mondo S."/>
            <person name="Nolan M."/>
            <person name="Ohm R."/>
            <person name="Pangilinan J."/>
            <person name="Park H.-J."/>
            <person name="Ramirez L."/>
            <person name="Alfaro M."/>
            <person name="Sun H."/>
            <person name="Tritt A."/>
            <person name="Yoshinaga Y."/>
            <person name="Zwiers L.-H."/>
            <person name="Turgeon B."/>
            <person name="Goodwin S."/>
            <person name="Spatafora J."/>
            <person name="Crous P."/>
            <person name="Grigoriev I."/>
        </authorList>
    </citation>
    <scope>NUCLEOTIDE SEQUENCE</scope>
    <source>
        <strain evidence="2">CBS 260.36</strain>
    </source>
</reference>
<keyword evidence="3" id="KW-1185">Reference proteome</keyword>
<feature type="compositionally biased region" description="Polar residues" evidence="1">
    <location>
        <begin position="1034"/>
        <end position="1045"/>
    </location>
</feature>
<sequence>MNRFLSKKSAPADDAPNTSGRDARRWKKGAGKKVQEEPKPQFDLSSALPSTDDFRTSLIMPNLSARFSMLRDQDDPASKIGKASDDSVLSPRRQSKLPDFGFTGARNLGDIAEVQSISSGAPRPWLERNHDSFASDDSNSADGASSMNGSVMTRARPVEGNNLFGGRQKVYKIPTSTSVKSLGKLVYEEDMSKSAFQKYKQAEREALAREQYDEDENSDSGSLPFGLASSSTDMAPPPHSRVEDSIRWNSISEPKRQPSAASSAASETGQDTVSTAGTSLASQPLTSPLKTQPPVKPMMPNAASLERSATKRRLYEQGLDQNMQEQQASALTRLNTIQRTRTMSGNKSPNLGTTQTNPANPSQDRTARQQQNPHPPQSPVNPLTTFDSINKPQSPISSPNTSHPQSPTFMPLNEFDETGILSSTVKPSDRGKATAMGAFNMPQGPYDEEQYVRRLQQLHHNIQGMQSEKVSELPRQTPSPPLARFDSARHPTEQSISVPEPRARSNSTPEQPEAALSPNAFSVFQKAAAQMRAQHQDSNPASPTGSIPDTHKTFFGDISASDDDEEDIISGYDRRGYPGSTGGRFRSTELENIQEYPAAHTTNVGFERIQEQDEEEEEILPPQPLRTLASKPSLADSAKGHFDFTPHEQAPPQTSPQVDEAPKALGGLIHQHLRNTSNVSSSAASAIGRDPSSHHLRMPSDQSSIYTSTIGHNDSMPNFNDQTKFGNRMYGSQNRMNNDYTNSNPWDLDDLDDGYRFGEAEAPKPLNAQAPRPEHRVLASAAPKVHTDATSQRSSATSNWQPDHKRELSAGTLEEREAFAMELAARQKAIQESMKAIVEVESRGSSPQPAQGSTFKAFGMLKSKASGDLAKPDSHGNKGIKMLGLGGAGGSSTSLSSMRKPSYASEDTKPADRKPSVSASPRPSFSQRTPPVGDQKTKGLYDMQRPRGDSEASRQGRMQMSRPSPPIGSHSAGPPPQVRSSSTSSSARAPSRQERLLSDAGIYPHESASRSASVRPNMSPMPSQEFARGEAKGSSHNTPRQSPTLVQKPMGSVEYTRPRGNSKSAGSSPTEAKPPIPPQLPNGLRLMPSNSSPAPLNAAFNQGSVPASRPSPLQSPPMGPLSPASFGPLSPSSIGSQTYVPTSKHQGSVLRKKTVQKSDIGEPVLISSTSNVDTIDLPPGASLRNGMEVTLPAGNPRRRQTKKLFGFGKEDREETTEQQQPRTQAPIKRYPSPGAPPPLPPTASGMQQPYGNTPIQGGRPGARAMRSDESMQRSQFPMQGMPQRQMMAEPGMF</sequence>
<feature type="compositionally biased region" description="Polar residues" evidence="1">
    <location>
        <begin position="1130"/>
        <end position="1146"/>
    </location>
</feature>
<feature type="region of interest" description="Disordered" evidence="1">
    <location>
        <begin position="200"/>
        <end position="308"/>
    </location>
</feature>
<feature type="compositionally biased region" description="Basic and acidic residues" evidence="1">
    <location>
        <begin position="753"/>
        <end position="762"/>
    </location>
</feature>
<feature type="compositionally biased region" description="Basic and acidic residues" evidence="1">
    <location>
        <begin position="935"/>
        <end position="954"/>
    </location>
</feature>
<feature type="compositionally biased region" description="Low complexity" evidence="1">
    <location>
        <begin position="978"/>
        <end position="990"/>
    </location>
</feature>
<protein>
    <submittedName>
        <fullName evidence="2">Uncharacterized protein</fullName>
    </submittedName>
</protein>
<accession>A0A9P4IPR6</accession>